<dbReference type="CDD" id="cd00075">
    <property type="entry name" value="HATPase"/>
    <property type="match status" value="1"/>
</dbReference>
<dbReference type="InterPro" id="IPR003660">
    <property type="entry name" value="HAMP_dom"/>
</dbReference>
<keyword evidence="9" id="KW-0902">Two-component regulatory system</keyword>
<evidence type="ECO:0000256" key="9">
    <source>
        <dbReference type="ARBA" id="ARBA00023012"/>
    </source>
</evidence>
<evidence type="ECO:0000256" key="7">
    <source>
        <dbReference type="ARBA" id="ARBA00022777"/>
    </source>
</evidence>
<evidence type="ECO:0000313" key="14">
    <source>
        <dbReference type="Proteomes" id="UP001157126"/>
    </source>
</evidence>
<dbReference type="InterPro" id="IPR004358">
    <property type="entry name" value="Sig_transdc_His_kin-like_C"/>
</dbReference>
<gene>
    <name evidence="13" type="ORF">GCM10025883_28380</name>
</gene>
<comment type="caution">
    <text evidence="13">The sequence shown here is derived from an EMBL/GenBank/DDBJ whole genome shotgun (WGS) entry which is preliminary data.</text>
</comment>
<name>A0ABQ6IS86_9MICO</name>
<dbReference type="SUPFAM" id="SSF158472">
    <property type="entry name" value="HAMP domain-like"/>
    <property type="match status" value="1"/>
</dbReference>
<keyword evidence="5" id="KW-0808">Transferase</keyword>
<dbReference type="Pfam" id="PF02518">
    <property type="entry name" value="HATPase_c"/>
    <property type="match status" value="1"/>
</dbReference>
<evidence type="ECO:0000256" key="5">
    <source>
        <dbReference type="ARBA" id="ARBA00022679"/>
    </source>
</evidence>
<dbReference type="Gene3D" id="1.10.287.130">
    <property type="match status" value="1"/>
</dbReference>
<keyword evidence="8 10" id="KW-1133">Transmembrane helix</keyword>
<sequence>MRARRWGLGTRLLLSTVAVVLVGAGTAWLVAASLGPRIFHEHMVAGQAANEPVVYHAEWAFRDASTLSLALALMAALTASVAVSLFLTRRVTASLAAATTAARAVAAGEHSVRVPHVGMGRELDELAEALNTTAADLAEVEATRIRMLGNLAHEIRTPLAILDGYLQAIADGVHDADKETVTLLRDQVTRLARLGEDIAVVTTAEEGRLTMRMTRVAVTELLSAARAQAESRYRERDVALTVEVSPTAQQAAVEADPDRLGQVLTNLLDNALRHTPAGGHVELTADRNGAWVSVHVADDGEGIGSEHLPHLFDRFYRADTARDRAHGGFGAGLAIVRAITRAHGGTVTATSAGPGAGSTFTVRVPAMDVGGTGLMKSP</sequence>
<dbReference type="EC" id="2.7.13.3" evidence="3"/>
<dbReference type="PROSITE" id="PS50885">
    <property type="entry name" value="HAMP"/>
    <property type="match status" value="1"/>
</dbReference>
<dbReference type="InterPro" id="IPR005467">
    <property type="entry name" value="His_kinase_dom"/>
</dbReference>
<keyword evidence="6 10" id="KW-0812">Transmembrane</keyword>
<dbReference type="CDD" id="cd00082">
    <property type="entry name" value="HisKA"/>
    <property type="match status" value="1"/>
</dbReference>
<evidence type="ECO:0000256" key="4">
    <source>
        <dbReference type="ARBA" id="ARBA00022553"/>
    </source>
</evidence>
<feature type="transmembrane region" description="Helical" evidence="10">
    <location>
        <begin position="67"/>
        <end position="87"/>
    </location>
</feature>
<dbReference type="Proteomes" id="UP001157126">
    <property type="component" value="Unassembled WGS sequence"/>
</dbReference>
<dbReference type="EMBL" id="BSUO01000001">
    <property type="protein sequence ID" value="GMA40793.1"/>
    <property type="molecule type" value="Genomic_DNA"/>
</dbReference>
<keyword evidence="10" id="KW-0472">Membrane</keyword>
<evidence type="ECO:0000259" key="11">
    <source>
        <dbReference type="PROSITE" id="PS50109"/>
    </source>
</evidence>
<dbReference type="PANTHER" id="PTHR43711">
    <property type="entry name" value="TWO-COMPONENT HISTIDINE KINASE"/>
    <property type="match status" value="1"/>
</dbReference>
<dbReference type="SMART" id="SM00388">
    <property type="entry name" value="HisKA"/>
    <property type="match status" value="1"/>
</dbReference>
<dbReference type="SUPFAM" id="SSF55874">
    <property type="entry name" value="ATPase domain of HSP90 chaperone/DNA topoisomerase II/histidine kinase"/>
    <property type="match status" value="1"/>
</dbReference>
<dbReference type="RefSeq" id="WP_284304434.1">
    <property type="nucleotide sequence ID" value="NZ_BSUO01000001.1"/>
</dbReference>
<evidence type="ECO:0000256" key="8">
    <source>
        <dbReference type="ARBA" id="ARBA00022989"/>
    </source>
</evidence>
<dbReference type="Gene3D" id="6.10.340.10">
    <property type="match status" value="1"/>
</dbReference>
<keyword evidence="7 13" id="KW-0418">Kinase</keyword>
<dbReference type="InterPro" id="IPR036890">
    <property type="entry name" value="HATPase_C_sf"/>
</dbReference>
<keyword evidence="14" id="KW-1185">Reference proteome</keyword>
<feature type="domain" description="HAMP" evidence="12">
    <location>
        <begin position="89"/>
        <end position="142"/>
    </location>
</feature>
<dbReference type="PRINTS" id="PR00344">
    <property type="entry name" value="BCTRLSENSOR"/>
</dbReference>
<feature type="domain" description="Histidine kinase" evidence="11">
    <location>
        <begin position="150"/>
        <end position="368"/>
    </location>
</feature>
<dbReference type="InterPro" id="IPR003594">
    <property type="entry name" value="HATPase_dom"/>
</dbReference>
<accession>A0ABQ6IS86</accession>
<comment type="subcellular location">
    <subcellularLocation>
        <location evidence="2">Cell membrane</location>
    </subcellularLocation>
</comment>
<evidence type="ECO:0000256" key="1">
    <source>
        <dbReference type="ARBA" id="ARBA00000085"/>
    </source>
</evidence>
<dbReference type="InterPro" id="IPR003661">
    <property type="entry name" value="HisK_dim/P_dom"/>
</dbReference>
<evidence type="ECO:0000256" key="6">
    <source>
        <dbReference type="ARBA" id="ARBA00022692"/>
    </source>
</evidence>
<reference evidence="14" key="1">
    <citation type="journal article" date="2019" name="Int. J. Syst. Evol. Microbiol.">
        <title>The Global Catalogue of Microorganisms (GCM) 10K type strain sequencing project: providing services to taxonomists for standard genome sequencing and annotation.</title>
        <authorList>
            <consortium name="The Broad Institute Genomics Platform"/>
            <consortium name="The Broad Institute Genome Sequencing Center for Infectious Disease"/>
            <person name="Wu L."/>
            <person name="Ma J."/>
        </authorList>
    </citation>
    <scope>NUCLEOTIDE SEQUENCE [LARGE SCALE GENOMIC DNA]</scope>
    <source>
        <strain evidence="14">NBRC 113072</strain>
    </source>
</reference>
<dbReference type="SMART" id="SM00304">
    <property type="entry name" value="HAMP"/>
    <property type="match status" value="1"/>
</dbReference>
<proteinExistence type="predicted"/>
<evidence type="ECO:0000256" key="2">
    <source>
        <dbReference type="ARBA" id="ARBA00004236"/>
    </source>
</evidence>
<protein>
    <recommendedName>
        <fullName evidence="3">histidine kinase</fullName>
        <ecNumber evidence="3">2.7.13.3</ecNumber>
    </recommendedName>
</protein>
<dbReference type="SUPFAM" id="SSF47384">
    <property type="entry name" value="Homodimeric domain of signal transducing histidine kinase"/>
    <property type="match status" value="1"/>
</dbReference>
<dbReference type="PANTHER" id="PTHR43711:SF1">
    <property type="entry name" value="HISTIDINE KINASE 1"/>
    <property type="match status" value="1"/>
</dbReference>
<dbReference type="GO" id="GO:0016301">
    <property type="term" value="F:kinase activity"/>
    <property type="evidence" value="ECO:0007669"/>
    <property type="project" value="UniProtKB-KW"/>
</dbReference>
<dbReference type="SMART" id="SM00387">
    <property type="entry name" value="HATPase_c"/>
    <property type="match status" value="1"/>
</dbReference>
<evidence type="ECO:0000259" key="12">
    <source>
        <dbReference type="PROSITE" id="PS50885"/>
    </source>
</evidence>
<dbReference type="Gene3D" id="3.30.565.10">
    <property type="entry name" value="Histidine kinase-like ATPase, C-terminal domain"/>
    <property type="match status" value="1"/>
</dbReference>
<evidence type="ECO:0000313" key="13">
    <source>
        <dbReference type="EMBL" id="GMA40793.1"/>
    </source>
</evidence>
<dbReference type="InterPro" id="IPR036097">
    <property type="entry name" value="HisK_dim/P_sf"/>
</dbReference>
<dbReference type="Pfam" id="PF00512">
    <property type="entry name" value="HisKA"/>
    <property type="match status" value="1"/>
</dbReference>
<evidence type="ECO:0000256" key="10">
    <source>
        <dbReference type="SAM" id="Phobius"/>
    </source>
</evidence>
<dbReference type="PROSITE" id="PS50109">
    <property type="entry name" value="HIS_KIN"/>
    <property type="match status" value="1"/>
</dbReference>
<dbReference type="InterPro" id="IPR050736">
    <property type="entry name" value="Sensor_HK_Regulatory"/>
</dbReference>
<comment type="catalytic activity">
    <reaction evidence="1">
        <text>ATP + protein L-histidine = ADP + protein N-phospho-L-histidine.</text>
        <dbReference type="EC" id="2.7.13.3"/>
    </reaction>
</comment>
<organism evidence="13 14">
    <name type="scientific">Mobilicoccus caccae</name>
    <dbReference type="NCBI Taxonomy" id="1859295"/>
    <lineage>
        <taxon>Bacteria</taxon>
        <taxon>Bacillati</taxon>
        <taxon>Actinomycetota</taxon>
        <taxon>Actinomycetes</taxon>
        <taxon>Micrococcales</taxon>
        <taxon>Dermatophilaceae</taxon>
        <taxon>Mobilicoccus</taxon>
    </lineage>
</organism>
<feature type="transmembrane region" description="Helical" evidence="10">
    <location>
        <begin position="12"/>
        <end position="34"/>
    </location>
</feature>
<keyword evidence="4" id="KW-0597">Phosphoprotein</keyword>
<evidence type="ECO:0000256" key="3">
    <source>
        <dbReference type="ARBA" id="ARBA00012438"/>
    </source>
</evidence>
<dbReference type="Pfam" id="PF00672">
    <property type="entry name" value="HAMP"/>
    <property type="match status" value="1"/>
</dbReference>